<evidence type="ECO:0000256" key="1">
    <source>
        <dbReference type="ARBA" id="ARBA00006295"/>
    </source>
</evidence>
<accession>A0ABW3EM68</accession>
<dbReference type="Pfam" id="PF02195">
    <property type="entry name" value="ParB_N"/>
    <property type="match status" value="1"/>
</dbReference>
<dbReference type="PANTHER" id="PTHR33375:SF1">
    <property type="entry name" value="CHROMOSOME-PARTITIONING PROTEIN PARB-RELATED"/>
    <property type="match status" value="1"/>
</dbReference>
<feature type="compositionally biased region" description="Low complexity" evidence="3">
    <location>
        <begin position="239"/>
        <end position="249"/>
    </location>
</feature>
<proteinExistence type="inferred from homology"/>
<dbReference type="RefSeq" id="WP_378297350.1">
    <property type="nucleotide sequence ID" value="NZ_JBHTJA010000010.1"/>
</dbReference>
<dbReference type="SUPFAM" id="SSF109709">
    <property type="entry name" value="KorB DNA-binding domain-like"/>
    <property type="match status" value="1"/>
</dbReference>
<feature type="compositionally biased region" description="Basic and acidic residues" evidence="3">
    <location>
        <begin position="218"/>
        <end position="238"/>
    </location>
</feature>
<dbReference type="InterPro" id="IPR004437">
    <property type="entry name" value="ParB/RepB/Spo0J"/>
</dbReference>
<dbReference type="Gene3D" id="1.10.10.2830">
    <property type="match status" value="1"/>
</dbReference>
<evidence type="ECO:0000256" key="3">
    <source>
        <dbReference type="SAM" id="MobiDB-lite"/>
    </source>
</evidence>
<dbReference type="NCBIfam" id="TIGR00180">
    <property type="entry name" value="parB_part"/>
    <property type="match status" value="1"/>
</dbReference>
<dbReference type="SMART" id="SM00470">
    <property type="entry name" value="ParB"/>
    <property type="match status" value="1"/>
</dbReference>
<dbReference type="Proteomes" id="UP001596972">
    <property type="component" value="Unassembled WGS sequence"/>
</dbReference>
<dbReference type="InterPro" id="IPR050336">
    <property type="entry name" value="Chromosome_partition/occlusion"/>
</dbReference>
<feature type="domain" description="ParB-like N-terminal" evidence="4">
    <location>
        <begin position="27"/>
        <end position="134"/>
    </location>
</feature>
<comment type="caution">
    <text evidence="5">The sequence shown here is derived from an EMBL/GenBank/DDBJ whole genome shotgun (WGS) entry which is preliminary data.</text>
</comment>
<keyword evidence="6" id="KW-1185">Reference proteome</keyword>
<evidence type="ECO:0000259" key="4">
    <source>
        <dbReference type="SMART" id="SM00470"/>
    </source>
</evidence>
<dbReference type="Pfam" id="PF17762">
    <property type="entry name" value="HTH_ParB"/>
    <property type="match status" value="1"/>
</dbReference>
<evidence type="ECO:0000313" key="6">
    <source>
        <dbReference type="Proteomes" id="UP001596972"/>
    </source>
</evidence>
<organism evidence="5 6">
    <name type="scientific">Actinomadura sediminis</name>
    <dbReference type="NCBI Taxonomy" id="1038904"/>
    <lineage>
        <taxon>Bacteria</taxon>
        <taxon>Bacillati</taxon>
        <taxon>Actinomycetota</taxon>
        <taxon>Actinomycetes</taxon>
        <taxon>Streptosporangiales</taxon>
        <taxon>Thermomonosporaceae</taxon>
        <taxon>Actinomadura</taxon>
    </lineage>
</organism>
<keyword evidence="2" id="KW-0159">Chromosome partition</keyword>
<protein>
    <submittedName>
        <fullName evidence="5">ParB/RepB/Spo0J family partition protein</fullName>
    </submittedName>
</protein>
<name>A0ABW3EM68_9ACTN</name>
<comment type="similarity">
    <text evidence="1">Belongs to the ParB family.</text>
</comment>
<dbReference type="InterPro" id="IPR003115">
    <property type="entry name" value="ParB_N"/>
</dbReference>
<feature type="region of interest" description="Disordered" evidence="3">
    <location>
        <begin position="213"/>
        <end position="298"/>
    </location>
</feature>
<dbReference type="InterPro" id="IPR036086">
    <property type="entry name" value="ParB/Sulfiredoxin_sf"/>
</dbReference>
<sequence>MGRRTSLASLANAKVEEVPGLSVATLVRLRTAQIAATPLNPRNSFGSVEELADLGESIRVKQLQPVVVVSRNAYLKLWPEHAERIGDASHVLVNGERRYRAALQADVERLDAVHREELADSRAAFLDALLRENLDRKNFDPIEEANAVEAMVAELGSATAAAEQFRRHKTWVSQRRALLKLRPELQAKVRSGDLPVRIARSIAALPHDEQEDAWLTARRQEDERRREAAAARRSDREVASAAPAPGSGDTPPPVPTPRPAEEEDVDAPPPPRPAGRPAGTRPRASGAGEDGRAQRMPWDSLESLAELIRRNVPSAEIPTLVSLLQES</sequence>
<evidence type="ECO:0000256" key="2">
    <source>
        <dbReference type="ARBA" id="ARBA00022829"/>
    </source>
</evidence>
<dbReference type="SUPFAM" id="SSF110849">
    <property type="entry name" value="ParB/Sulfiredoxin"/>
    <property type="match status" value="1"/>
</dbReference>
<feature type="compositionally biased region" description="Low complexity" evidence="3">
    <location>
        <begin position="275"/>
        <end position="287"/>
    </location>
</feature>
<dbReference type="Gene3D" id="3.90.1530.10">
    <property type="entry name" value="Conserved hypothetical protein from pyrococcus furiosus pfu- 392566-001, ParB domain"/>
    <property type="match status" value="1"/>
</dbReference>
<dbReference type="EMBL" id="JBHTJA010000010">
    <property type="protein sequence ID" value="MFD0900367.1"/>
    <property type="molecule type" value="Genomic_DNA"/>
</dbReference>
<reference evidence="6" key="1">
    <citation type="journal article" date="2019" name="Int. J. Syst. Evol. Microbiol.">
        <title>The Global Catalogue of Microorganisms (GCM) 10K type strain sequencing project: providing services to taxonomists for standard genome sequencing and annotation.</title>
        <authorList>
            <consortium name="The Broad Institute Genomics Platform"/>
            <consortium name="The Broad Institute Genome Sequencing Center for Infectious Disease"/>
            <person name="Wu L."/>
            <person name="Ma J."/>
        </authorList>
    </citation>
    <scope>NUCLEOTIDE SEQUENCE [LARGE SCALE GENOMIC DNA]</scope>
    <source>
        <strain evidence="6">JCM 31202</strain>
    </source>
</reference>
<dbReference type="PANTHER" id="PTHR33375">
    <property type="entry name" value="CHROMOSOME-PARTITIONING PROTEIN PARB-RELATED"/>
    <property type="match status" value="1"/>
</dbReference>
<evidence type="ECO:0000313" key="5">
    <source>
        <dbReference type="EMBL" id="MFD0900367.1"/>
    </source>
</evidence>
<gene>
    <name evidence="5" type="ORF">ACFQ11_08185</name>
</gene>
<dbReference type="InterPro" id="IPR041468">
    <property type="entry name" value="HTH_ParB/Spo0J"/>
</dbReference>